<accession>A0A381Y0H1</accession>
<dbReference type="AlphaFoldDB" id="A0A381Y0H1"/>
<keyword evidence="1" id="KW-0175">Coiled coil</keyword>
<evidence type="ECO:0000313" key="2">
    <source>
        <dbReference type="EMBL" id="SVA69947.1"/>
    </source>
</evidence>
<evidence type="ECO:0000256" key="1">
    <source>
        <dbReference type="SAM" id="Coils"/>
    </source>
</evidence>
<gene>
    <name evidence="2" type="ORF">METZ01_LOCUS122801</name>
</gene>
<evidence type="ECO:0008006" key="3">
    <source>
        <dbReference type="Google" id="ProtNLM"/>
    </source>
</evidence>
<name>A0A381Y0H1_9ZZZZ</name>
<organism evidence="2">
    <name type="scientific">marine metagenome</name>
    <dbReference type="NCBI Taxonomy" id="408172"/>
    <lineage>
        <taxon>unclassified sequences</taxon>
        <taxon>metagenomes</taxon>
        <taxon>ecological metagenomes</taxon>
    </lineage>
</organism>
<proteinExistence type="predicted"/>
<reference evidence="2" key="1">
    <citation type="submission" date="2018-05" db="EMBL/GenBank/DDBJ databases">
        <authorList>
            <person name="Lanie J.A."/>
            <person name="Ng W.-L."/>
            <person name="Kazmierczak K.M."/>
            <person name="Andrzejewski T.M."/>
            <person name="Davidsen T.M."/>
            <person name="Wayne K.J."/>
            <person name="Tettelin H."/>
            <person name="Glass J.I."/>
            <person name="Rusch D."/>
            <person name="Podicherti R."/>
            <person name="Tsui H.-C.T."/>
            <person name="Winkler M.E."/>
        </authorList>
    </citation>
    <scope>NUCLEOTIDE SEQUENCE</scope>
</reference>
<sequence>MNYYYRLTMLLLACGVFFSAGISRVVADDAIPPQADTPRKSAKKAAEPEGAVLVIGDASPVIATGLKRIKQKAKSRVDIRHNHAPSDLVSDGYSWVLKLKPRGPAAPSLTRADQLNADAWAVTVSKDWPARVTIKALTDRAQLFALYHVAECLAAGKPLAKWAISRRPVVPKRLGWPSPGNVFKSKESFRPDLYRQALEELPALGINGVLITFTPTHGTHYGRDTIPFTLTKDGVAVDHDKLPKFRKLLDELKSYGLDIHLFHQAFTPPPFTREKVHAYYNGRGKLPGFDAAVEKSSRELAEAIFTHLPQVDGLLHHSIECDWFWGEAVSIFPCKDDKAAGDAFEAYLRGMSQACKAHGKDLMYWTHVSGISARQIRLQHKLVAKFPEVMVVEDHAWPNTMWPFAPVMGHVAKDLQAEVVKGRFGISIDTVDGEYFGAGALPTAYPEPHIRAAQAAAKLGAEMSFVRMNEQCLTPLGTMRDINAIHVIATTEQWWENPRPTEQLWQEWCARRFGPAAAAKVASAVKKSAVFITKGASVGNMPLMYHSGLHPYSPGWELFAGQPGALLVDKPYDQVLGREFYAWQVQARGVKIEDFLRDSKEAEAAMHEALKEIESVRDKLAPEDATYLTTCFEDALLMIEAIRRAAVAHHAKAVFLKKRNNANRATLKNACAALDEYADHIESERGKDFRSVHFFLRIHLKGRVQSGFGAPIALRAIAEKLRK</sequence>
<feature type="coiled-coil region" evidence="1">
    <location>
        <begin position="592"/>
        <end position="619"/>
    </location>
</feature>
<dbReference type="EMBL" id="UINC01016880">
    <property type="protein sequence ID" value="SVA69947.1"/>
    <property type="molecule type" value="Genomic_DNA"/>
</dbReference>
<protein>
    <recommendedName>
        <fullName evidence="3">Beta-hexosaminidase bacterial type N-terminal domain-containing protein</fullName>
    </recommendedName>
</protein>
<dbReference type="InterPro" id="IPR017853">
    <property type="entry name" value="GH"/>
</dbReference>
<dbReference type="SUPFAM" id="SSF51445">
    <property type="entry name" value="(Trans)glycosidases"/>
    <property type="match status" value="1"/>
</dbReference>